<dbReference type="Pfam" id="PF23746">
    <property type="entry name" value="Gp41_Mu"/>
    <property type="match status" value="1"/>
</dbReference>
<dbReference type="AlphaFoldDB" id="A0A128FBK0"/>
<dbReference type="OrthoDB" id="5892908at2"/>
<evidence type="ECO:0000313" key="2">
    <source>
        <dbReference type="Proteomes" id="UP000073601"/>
    </source>
</evidence>
<reference evidence="2" key="1">
    <citation type="submission" date="2016-02" db="EMBL/GenBank/DDBJ databases">
        <authorList>
            <person name="Rodrigo-Torres Lidia"/>
            <person name="Arahal R.David."/>
        </authorList>
    </citation>
    <scope>NUCLEOTIDE SEQUENCE [LARGE SCALE GENOMIC DNA]</scope>
    <source>
        <strain evidence="2">CECT 8713</strain>
    </source>
</reference>
<accession>A0A128FBK0</accession>
<name>A0A128FBK0_9GAMM</name>
<protein>
    <submittedName>
        <fullName evidence="1">Mu-like prophage FluMu protein gp41</fullName>
    </submittedName>
</protein>
<dbReference type="EMBL" id="FIZY01000026">
    <property type="protein sequence ID" value="CZF83875.1"/>
    <property type="molecule type" value="Genomic_DNA"/>
</dbReference>
<dbReference type="InterPro" id="IPR056974">
    <property type="entry name" value="Tail_Gp41-like"/>
</dbReference>
<keyword evidence="2" id="KW-1185">Reference proteome</keyword>
<dbReference type="Proteomes" id="UP000073601">
    <property type="component" value="Unassembled WGS sequence"/>
</dbReference>
<sequence>MAKIEFSLEHGLLFGKGQDAEPHYDVVLRELTTRDVIEARTKAEQVVFVPDPQTGTERGITVVSEVKMGIELLCRQVASIGDIQGPLSERQLYGLHVDDFALLNEQAERLDAAVGVAEKRGRLEQPGDRT</sequence>
<gene>
    <name evidence="1" type="ORF">GMA8713_02846</name>
</gene>
<organism evidence="1 2">
    <name type="scientific">Grimontia marina</name>
    <dbReference type="NCBI Taxonomy" id="646534"/>
    <lineage>
        <taxon>Bacteria</taxon>
        <taxon>Pseudomonadati</taxon>
        <taxon>Pseudomonadota</taxon>
        <taxon>Gammaproteobacteria</taxon>
        <taxon>Vibrionales</taxon>
        <taxon>Vibrionaceae</taxon>
        <taxon>Grimontia</taxon>
    </lineage>
</organism>
<dbReference type="RefSeq" id="WP_062710981.1">
    <property type="nucleotide sequence ID" value="NZ_CAWRCI010000026.1"/>
</dbReference>
<evidence type="ECO:0000313" key="1">
    <source>
        <dbReference type="EMBL" id="CZF83875.1"/>
    </source>
</evidence>
<proteinExistence type="predicted"/>